<feature type="domain" description="Helix-hairpin-helix DNA-binding motif class 1" evidence="3">
    <location>
        <begin position="253"/>
        <end position="272"/>
    </location>
</feature>
<dbReference type="Gene3D" id="3.10.560.10">
    <property type="entry name" value="Outer membrane lipoprotein wza domain like"/>
    <property type="match status" value="1"/>
</dbReference>
<dbReference type="Pfam" id="PF10531">
    <property type="entry name" value="SLBB"/>
    <property type="match status" value="1"/>
</dbReference>
<dbReference type="NCBIfam" id="TIGR00426">
    <property type="entry name" value="competence protein ComEA helix-hairpin-helix repeat region"/>
    <property type="match status" value="1"/>
</dbReference>
<dbReference type="SUPFAM" id="SSF47781">
    <property type="entry name" value="RuvA domain 2-like"/>
    <property type="match status" value="1"/>
</dbReference>
<accession>A0ABW4LBC5</accession>
<protein>
    <submittedName>
        <fullName evidence="4">Helix-hairpin-helix domain-containing protein</fullName>
    </submittedName>
</protein>
<keyword evidence="2" id="KW-0812">Transmembrane</keyword>
<proteinExistence type="predicted"/>
<feature type="compositionally biased region" description="Low complexity" evidence="1">
    <location>
        <begin position="110"/>
        <end position="125"/>
    </location>
</feature>
<keyword evidence="2" id="KW-0472">Membrane</keyword>
<feature type="domain" description="Helix-hairpin-helix DNA-binding motif class 1" evidence="3">
    <location>
        <begin position="223"/>
        <end position="242"/>
    </location>
</feature>
<dbReference type="InterPro" id="IPR003583">
    <property type="entry name" value="Hlx-hairpin-Hlx_DNA-bd_motif"/>
</dbReference>
<keyword evidence="2" id="KW-1133">Transmembrane helix</keyword>
<dbReference type="Pfam" id="PF12836">
    <property type="entry name" value="HHH_3"/>
    <property type="match status" value="1"/>
</dbReference>
<dbReference type="PANTHER" id="PTHR21180">
    <property type="entry name" value="ENDONUCLEASE/EXONUCLEASE/PHOSPHATASE FAMILY DOMAIN-CONTAINING PROTEIN 1"/>
    <property type="match status" value="1"/>
</dbReference>
<feature type="compositionally biased region" description="Low complexity" evidence="1">
    <location>
        <begin position="188"/>
        <end position="200"/>
    </location>
</feature>
<evidence type="ECO:0000256" key="1">
    <source>
        <dbReference type="SAM" id="MobiDB-lite"/>
    </source>
</evidence>
<evidence type="ECO:0000313" key="5">
    <source>
        <dbReference type="Proteomes" id="UP001597277"/>
    </source>
</evidence>
<dbReference type="Proteomes" id="UP001597277">
    <property type="component" value="Unassembled WGS sequence"/>
</dbReference>
<comment type="caution">
    <text evidence="4">The sequence shown here is derived from an EMBL/GenBank/DDBJ whole genome shotgun (WGS) entry which is preliminary data.</text>
</comment>
<name>A0ABW4LBC5_9MICO</name>
<sequence>MDNHRRDGGARLRALASAAYTASAGHLEIEPEEPTAPARKRWLPTLRSALIAGAVVVVLGLTVALAAWWNAPGAPEPLPPPGEAAPSEARTAPGVGDEPAAEPSEPPAEQPAEQPAGEPDPTGTAGTVVVHVAGAVTDPGVVELDAGARVADAVERAGGATPEADLGTVNLARVLTDGEQVYVPAVGEDPPATGADTPAGGSAGGSGDGGEPTPVNLNTAGPAELEELPGIGPALATAVLEWRETNGGFASVDDLELVSGIGPATMERLRPLVTV</sequence>
<feature type="region of interest" description="Disordered" evidence="1">
    <location>
        <begin position="188"/>
        <end position="221"/>
    </location>
</feature>
<feature type="compositionally biased region" description="Gly residues" evidence="1">
    <location>
        <begin position="201"/>
        <end position="210"/>
    </location>
</feature>
<dbReference type="EMBL" id="JBHUEE010000010">
    <property type="protein sequence ID" value="MFD1719489.1"/>
    <property type="molecule type" value="Genomic_DNA"/>
</dbReference>
<keyword evidence="5" id="KW-1185">Reference proteome</keyword>
<dbReference type="Gene3D" id="1.10.150.320">
    <property type="entry name" value="Photosystem II 12 kDa extrinsic protein"/>
    <property type="match status" value="1"/>
</dbReference>
<dbReference type="PANTHER" id="PTHR21180:SF32">
    <property type="entry name" value="ENDONUCLEASE_EXONUCLEASE_PHOSPHATASE FAMILY DOMAIN-CONTAINING PROTEIN 1"/>
    <property type="match status" value="1"/>
</dbReference>
<dbReference type="SMART" id="SM00278">
    <property type="entry name" value="HhH1"/>
    <property type="match status" value="2"/>
</dbReference>
<dbReference type="InterPro" id="IPR004509">
    <property type="entry name" value="Competence_ComEA_HhH"/>
</dbReference>
<reference evidence="5" key="1">
    <citation type="journal article" date="2019" name="Int. J. Syst. Evol. Microbiol.">
        <title>The Global Catalogue of Microorganisms (GCM) 10K type strain sequencing project: providing services to taxonomists for standard genome sequencing and annotation.</title>
        <authorList>
            <consortium name="The Broad Institute Genomics Platform"/>
            <consortium name="The Broad Institute Genome Sequencing Center for Infectious Disease"/>
            <person name="Wu L."/>
            <person name="Ma J."/>
        </authorList>
    </citation>
    <scope>NUCLEOTIDE SEQUENCE [LARGE SCALE GENOMIC DNA]</scope>
    <source>
        <strain evidence="5">JCM 17130</strain>
    </source>
</reference>
<feature type="transmembrane region" description="Helical" evidence="2">
    <location>
        <begin position="49"/>
        <end position="69"/>
    </location>
</feature>
<dbReference type="RefSeq" id="WP_388009888.1">
    <property type="nucleotide sequence ID" value="NZ_JBHUEE010000010.1"/>
</dbReference>
<organism evidence="4 5">
    <name type="scientific">Georgenia deserti</name>
    <dbReference type="NCBI Taxonomy" id="2093781"/>
    <lineage>
        <taxon>Bacteria</taxon>
        <taxon>Bacillati</taxon>
        <taxon>Actinomycetota</taxon>
        <taxon>Actinomycetes</taxon>
        <taxon>Micrococcales</taxon>
        <taxon>Bogoriellaceae</taxon>
        <taxon>Georgenia</taxon>
    </lineage>
</organism>
<dbReference type="InterPro" id="IPR010994">
    <property type="entry name" value="RuvA_2-like"/>
</dbReference>
<dbReference type="InterPro" id="IPR019554">
    <property type="entry name" value="Soluble_ligand-bd"/>
</dbReference>
<evidence type="ECO:0000256" key="2">
    <source>
        <dbReference type="SAM" id="Phobius"/>
    </source>
</evidence>
<gene>
    <name evidence="4" type="ORF">ACFSE6_16715</name>
</gene>
<feature type="region of interest" description="Disordered" evidence="1">
    <location>
        <begin position="76"/>
        <end position="125"/>
    </location>
</feature>
<evidence type="ECO:0000259" key="3">
    <source>
        <dbReference type="SMART" id="SM00278"/>
    </source>
</evidence>
<evidence type="ECO:0000313" key="4">
    <source>
        <dbReference type="EMBL" id="MFD1719489.1"/>
    </source>
</evidence>
<dbReference type="InterPro" id="IPR051675">
    <property type="entry name" value="Endo/Exo/Phosphatase_dom_1"/>
</dbReference>